<dbReference type="EMBL" id="SLWP01000001">
    <property type="protein sequence ID" value="TCO39654.1"/>
    <property type="molecule type" value="Genomic_DNA"/>
</dbReference>
<accession>A0ACD2XNT8</accession>
<proteinExistence type="predicted"/>
<gene>
    <name evidence="1" type="ORF">EV639_101608</name>
</gene>
<organism evidence="1 2">
    <name type="scientific">Rathayibacter tanaceti</name>
    <dbReference type="NCBI Taxonomy" id="1671680"/>
    <lineage>
        <taxon>Bacteria</taxon>
        <taxon>Bacillati</taxon>
        <taxon>Actinomycetota</taxon>
        <taxon>Actinomycetes</taxon>
        <taxon>Micrococcales</taxon>
        <taxon>Microbacteriaceae</taxon>
        <taxon>Rathayibacter</taxon>
    </lineage>
</organism>
<evidence type="ECO:0000313" key="1">
    <source>
        <dbReference type="EMBL" id="TCO39654.1"/>
    </source>
</evidence>
<keyword evidence="2" id="KW-1185">Reference proteome</keyword>
<reference evidence="1 2" key="1">
    <citation type="journal article" date="2015" name="Stand. Genomic Sci.">
        <title>Genomic Encyclopedia of Bacterial and Archaeal Type Strains, Phase III: the genomes of soil and plant-associated and newly described type strains.</title>
        <authorList>
            <person name="Whitman W.B."/>
            <person name="Woyke T."/>
            <person name="Klenk H.P."/>
            <person name="Zhou Y."/>
            <person name="Lilburn T.G."/>
            <person name="Beck B.J."/>
            <person name="De Vos P."/>
            <person name="Vandamme P."/>
            <person name="Eisen J.A."/>
            <person name="Garrity G."/>
            <person name="Hugenholtz P."/>
            <person name="Kyrpides N.C."/>
        </authorList>
    </citation>
    <scope>NUCLEOTIDE SEQUENCE [LARGE SCALE GENOMIC DNA]</scope>
    <source>
        <strain evidence="1 2">VKM Ac-2596</strain>
    </source>
</reference>
<comment type="caution">
    <text evidence="1">The sequence shown here is derived from an EMBL/GenBank/DDBJ whole genome shotgun (WGS) entry which is preliminary data.</text>
</comment>
<dbReference type="Proteomes" id="UP000295366">
    <property type="component" value="Unassembled WGS sequence"/>
</dbReference>
<protein>
    <submittedName>
        <fullName evidence="1">Peptidyl-dipeptidase Dcp</fullName>
    </submittedName>
</protein>
<evidence type="ECO:0000313" key="2">
    <source>
        <dbReference type="Proteomes" id="UP000295366"/>
    </source>
</evidence>
<name>A0ACD2XNT8_9MICO</name>
<sequence>MSAPDPVAVLLEPSVLPHGLPNFASVDPEAYRPAFLEAMRRHRAEIEAIAGSSESPSIENTLVALERAGRELRRVSAVFFTVSASDRTPLTDALEAELAPLLSAHDDAVTLEPRLFSRLRDLADRAPSLGLDAETAYLLERRLAGFERAGALLDDDGKARLRELNEQLSSLTTRFEKNLLAESNDRAVLITDPAELDGLDASDLSSAARAAESRGETGWLIALPLYSGHPWLSRLRDRGVRERLLRASTGRASEGGQHDNAALVQQIAGLRAERAGLLGFSSHADFVISGQTAGSPERVLTLLHTLAAPAARNVRVELERMQELADAEQDAAGSPRFTLEPWDRAYYEERVRTESYAVDSGALRPYFELERVLHDGVFAAATALYGIRFVERPDLLGYSAHVRVVEVLEEDGAPLGLFLFDPFTRDSKRGGAWMNSLSSRTSLLGDSAVVVNNLNLSAPAPGEPALLGLDEVRTLFHEFGHALHGLFASTRYPRFAGTAVFRDFVEFPSQVNEMWALRPELLESYARHVETGEQLPSGTVERLEAATLWGEGFSTSEYLASALLDLAWHALPAPVEPRDVAAFEEEVLAGAGLLLPAVPPRYRSTYFAHVFSGGYSAGYYSYIWSEILDADTGEWFEETGGLTREAGERFRRGLLALGGSRDPLDAYRAFRGRDARTEPLLERRGLV</sequence>